<dbReference type="Pfam" id="PF17867">
    <property type="entry name" value="AAA_lid_7"/>
    <property type="match status" value="2"/>
</dbReference>
<dbReference type="FunFam" id="3.40.50.300:FF:001384">
    <property type="entry name" value="Midasin"/>
    <property type="match status" value="1"/>
</dbReference>
<comment type="similarity">
    <text evidence="3 9">Belongs to the midasin family.</text>
</comment>
<accession>A0A1D2AB10</accession>
<feature type="region of interest" description="Disordered" evidence="11">
    <location>
        <begin position="5055"/>
        <end position="5076"/>
    </location>
</feature>
<dbReference type="InterPro" id="IPR002035">
    <property type="entry name" value="VWF_A"/>
</dbReference>
<protein>
    <recommendedName>
        <fullName evidence="4 9">Midasin</fullName>
    </recommendedName>
</protein>
<feature type="compositionally biased region" description="Acidic residues" evidence="11">
    <location>
        <begin position="4769"/>
        <end position="4784"/>
    </location>
</feature>
<dbReference type="InterPro" id="IPR025662">
    <property type="entry name" value="Sigma_54_int_dom_ATP-bd_1"/>
</dbReference>
<dbReference type="Gene3D" id="3.40.50.300">
    <property type="entry name" value="P-loop containing nucleotide triphosphate hydrolases"/>
    <property type="match status" value="6"/>
</dbReference>
<evidence type="ECO:0000256" key="5">
    <source>
        <dbReference type="ARBA" id="ARBA00022741"/>
    </source>
</evidence>
<feature type="compositionally biased region" description="Basic and acidic residues" evidence="11">
    <location>
        <begin position="4785"/>
        <end position="4797"/>
    </location>
</feature>
<reference evidence="13" key="1">
    <citation type="submission" date="2015-08" db="EMBL/GenBank/DDBJ databases">
        <authorList>
            <person name="Babu N.S."/>
            <person name="Beckwith C.J."/>
            <person name="Beseler K.G."/>
            <person name="Brison A."/>
            <person name="Carone J.V."/>
            <person name="Caskin T.P."/>
            <person name="Diamond M."/>
            <person name="Durham M.E."/>
            <person name="Foxe J.M."/>
            <person name="Go M."/>
            <person name="Henderson B.A."/>
            <person name="Jones I.B."/>
            <person name="McGettigan J.A."/>
            <person name="Micheletti S.J."/>
            <person name="Nasrallah M.E."/>
            <person name="Ortiz D."/>
            <person name="Piller C.R."/>
            <person name="Privatt S.R."/>
            <person name="Schneider S.L."/>
            <person name="Sharp S."/>
            <person name="Smith T.C."/>
            <person name="Stanton J.D."/>
            <person name="Ullery H.E."/>
            <person name="Wilson R.J."/>
            <person name="Serrano M.G."/>
            <person name="Buck G."/>
            <person name="Lee V."/>
            <person name="Wang Y."/>
            <person name="Carvalho R."/>
            <person name="Voegtly L."/>
            <person name="Shi R."/>
            <person name="Duckworth R."/>
            <person name="Johnson A."/>
            <person name="Loviza R."/>
            <person name="Walstead R."/>
            <person name="Shah Z."/>
            <person name="Kiflezghi M."/>
            <person name="Wade K."/>
            <person name="Ball S.L."/>
            <person name="Bradley K.W."/>
            <person name="Asai D.J."/>
            <person name="Bowman C.A."/>
            <person name="Russell D.A."/>
            <person name="Pope W.H."/>
            <person name="Jacobs-Sera D."/>
            <person name="Hendrix R.W."/>
            <person name="Hatfull G.F."/>
        </authorList>
    </citation>
    <scope>NUCLEOTIDE SEQUENCE</scope>
</reference>
<dbReference type="FunFam" id="3.40.50.300:FF:004102">
    <property type="entry name" value="Uncharacterized protein"/>
    <property type="match status" value="1"/>
</dbReference>
<evidence type="ECO:0000256" key="9">
    <source>
        <dbReference type="PIRNR" id="PIRNR010340"/>
    </source>
</evidence>
<evidence type="ECO:0000256" key="4">
    <source>
        <dbReference type="ARBA" id="ARBA00017143"/>
    </source>
</evidence>
<dbReference type="PANTHER" id="PTHR48103:SF2">
    <property type="entry name" value="MIDASIN"/>
    <property type="match status" value="1"/>
</dbReference>
<evidence type="ECO:0000256" key="6">
    <source>
        <dbReference type="ARBA" id="ARBA00022840"/>
    </source>
</evidence>
<feature type="compositionally biased region" description="Polar residues" evidence="11">
    <location>
        <begin position="4822"/>
        <end position="4834"/>
    </location>
</feature>
<dbReference type="SMART" id="SM00382">
    <property type="entry name" value="AAA"/>
    <property type="match status" value="6"/>
</dbReference>
<dbReference type="PANTHER" id="PTHR48103">
    <property type="entry name" value="MIDASIN-RELATED"/>
    <property type="match status" value="1"/>
</dbReference>
<feature type="compositionally biased region" description="Basic and acidic residues" evidence="11">
    <location>
        <begin position="4718"/>
        <end position="4745"/>
    </location>
</feature>
<gene>
    <name evidence="13" type="ORF">g.97350</name>
</gene>
<feature type="coiled-coil region" evidence="10">
    <location>
        <begin position="4348"/>
        <end position="4375"/>
    </location>
</feature>
<feature type="compositionally biased region" description="Acidic residues" evidence="11">
    <location>
        <begin position="4610"/>
        <end position="4627"/>
    </location>
</feature>
<feature type="region of interest" description="Disordered" evidence="11">
    <location>
        <begin position="290"/>
        <end position="310"/>
    </location>
</feature>
<evidence type="ECO:0000256" key="1">
    <source>
        <dbReference type="ARBA" id="ARBA00004604"/>
    </source>
</evidence>
<dbReference type="FunFam" id="3.40.50.300:FF:000582">
    <property type="entry name" value="Midasin"/>
    <property type="match status" value="1"/>
</dbReference>
<keyword evidence="5 9" id="KW-0547">Nucleotide-binding</keyword>
<feature type="domain" description="VWFA" evidence="12">
    <location>
        <begin position="5151"/>
        <end position="5350"/>
    </location>
</feature>
<comment type="subcellular location">
    <subcellularLocation>
        <location evidence="1">Nucleus</location>
        <location evidence="1">Nucleolus</location>
    </subcellularLocation>
    <subcellularLocation>
        <location evidence="2">Nucleus</location>
        <location evidence="2">Nucleoplasm</location>
    </subcellularLocation>
</comment>
<dbReference type="GO" id="GO:0005730">
    <property type="term" value="C:nucleolus"/>
    <property type="evidence" value="ECO:0007669"/>
    <property type="project" value="UniProtKB-SubCell"/>
</dbReference>
<feature type="compositionally biased region" description="Basic and acidic residues" evidence="11">
    <location>
        <begin position="4657"/>
        <end position="4670"/>
    </location>
</feature>
<evidence type="ECO:0000256" key="10">
    <source>
        <dbReference type="SAM" id="Coils"/>
    </source>
</evidence>
<dbReference type="GO" id="GO:0000055">
    <property type="term" value="P:ribosomal large subunit export from nucleus"/>
    <property type="evidence" value="ECO:0007669"/>
    <property type="project" value="TreeGrafter"/>
</dbReference>
<comment type="function">
    <text evidence="9">Nuclear chaperone required for maturation and nuclear export of pre-60S ribosome subunits.</text>
</comment>
<dbReference type="Pfam" id="PF21108">
    <property type="entry name" value="MDN1_4th"/>
    <property type="match status" value="1"/>
</dbReference>
<dbReference type="PIRSF" id="PIRSF010340">
    <property type="entry name" value="Midasin"/>
    <property type="match status" value="1"/>
</dbReference>
<evidence type="ECO:0000256" key="7">
    <source>
        <dbReference type="ARBA" id="ARBA00023186"/>
    </source>
</evidence>
<keyword evidence="6 9" id="KW-0067">ATP-binding</keyword>
<evidence type="ECO:0000256" key="11">
    <source>
        <dbReference type="SAM" id="MobiDB-lite"/>
    </source>
</evidence>
<dbReference type="FunFam" id="3.40.50.300:FF:000142">
    <property type="entry name" value="Midasin"/>
    <property type="match status" value="1"/>
</dbReference>
<dbReference type="InterPro" id="IPR036465">
    <property type="entry name" value="vWFA_dom_sf"/>
</dbReference>
<dbReference type="InterPro" id="IPR011704">
    <property type="entry name" value="ATPase_dyneun-rel_AAA"/>
</dbReference>
<keyword evidence="8 9" id="KW-0539">Nucleus</keyword>
<dbReference type="SUPFAM" id="SSF52540">
    <property type="entry name" value="P-loop containing nucleoside triphosphate hydrolases"/>
    <property type="match status" value="6"/>
</dbReference>
<evidence type="ECO:0000256" key="8">
    <source>
        <dbReference type="ARBA" id="ARBA00023242"/>
    </source>
</evidence>
<dbReference type="EMBL" id="GDKF01002499">
    <property type="protein sequence ID" value="JAT76123.1"/>
    <property type="molecule type" value="Transcribed_RNA"/>
</dbReference>
<keyword evidence="10" id="KW-0175">Coiled coil</keyword>
<dbReference type="GO" id="GO:0016887">
    <property type="term" value="F:ATP hydrolysis activity"/>
    <property type="evidence" value="ECO:0007669"/>
    <property type="project" value="InterPro"/>
</dbReference>
<keyword evidence="7 9" id="KW-0143">Chaperone</keyword>
<evidence type="ECO:0000259" key="12">
    <source>
        <dbReference type="PROSITE" id="PS50234"/>
    </source>
</evidence>
<evidence type="ECO:0000313" key="13">
    <source>
        <dbReference type="EMBL" id="JAT76123.1"/>
    </source>
</evidence>
<dbReference type="GO" id="GO:0030687">
    <property type="term" value="C:preribosome, large subunit precursor"/>
    <property type="evidence" value="ECO:0007669"/>
    <property type="project" value="TreeGrafter"/>
</dbReference>
<dbReference type="GO" id="GO:0005524">
    <property type="term" value="F:ATP binding"/>
    <property type="evidence" value="ECO:0007669"/>
    <property type="project" value="UniProtKB-KW"/>
</dbReference>
<feature type="region of interest" description="Disordered" evidence="11">
    <location>
        <begin position="225"/>
        <end position="278"/>
    </location>
</feature>
<evidence type="ECO:0000256" key="2">
    <source>
        <dbReference type="ARBA" id="ARBA00004642"/>
    </source>
</evidence>
<proteinExistence type="inferred from homology"/>
<feature type="compositionally biased region" description="Low complexity" evidence="11">
    <location>
        <begin position="4756"/>
        <end position="4768"/>
    </location>
</feature>
<dbReference type="PROSITE" id="PS50234">
    <property type="entry name" value="VWFA"/>
    <property type="match status" value="1"/>
</dbReference>
<feature type="compositionally biased region" description="Basic residues" evidence="11">
    <location>
        <begin position="229"/>
        <end position="239"/>
    </location>
</feature>
<dbReference type="InterPro" id="IPR041190">
    <property type="entry name" value="Midasin_AAA_lid_5"/>
</dbReference>
<dbReference type="InterPro" id="IPR012099">
    <property type="entry name" value="Midasin"/>
</dbReference>
<dbReference type="PROSITE" id="PS00675">
    <property type="entry name" value="SIGMA54_INTERACT_1"/>
    <property type="match status" value="1"/>
</dbReference>
<feature type="region of interest" description="Disordered" evidence="11">
    <location>
        <begin position="4532"/>
        <end position="5032"/>
    </location>
</feature>
<dbReference type="Pfam" id="PF17865">
    <property type="entry name" value="AAA_lid_5"/>
    <property type="match status" value="1"/>
</dbReference>
<sequence>MDVIDDFKRLLVRCPTAGSLSSVHRLLQLQPADVRPGITVSAVQECLLDPALTLPAITILRRHVLAAISTLVHAVLNSRNAARPSLELSLALASVLELAPHADRLALAYWRAAPSPWAHALDPGMEGRAAAHAARAGLRALRRCRDLAGVWSWPAVLPLLRHSSPGVRWAGIHLTAVLLGLADADARGLEARLLSPEELAAERRVWQEEAAAFAVEAAAALAPWDRGRARPASRKRKATRSILAGDGSDSDTSSSERFSGDEGVSSSASRGKAGPQPTLAVPGYVRIAGVDLPQSTGPGPAPPTTLPASRLVSTPGMLRTLRGVALGLCAASPVLLEGPPGSGKSTLLRHLEEVTGSAVGAIHLHLDDQTDSKGLMGAYVCTARPGEFVWRAGPLTQAVAQGRWLVVEDINLAPPEVLAALIPLAERRQLHVAARGQTLTAHPGFQLFATVTSTPQGVGAGAYGSAAAVMDMLGGLFHHVKTDAPGEEDQAIILRTLYPALGPTLLGTALRMLYLARAMYGQLPADECPSWLPAEYGSLPSLQGVGRHFSLRDLARWAARMGAVHARALAAAGSLLGTRQATSPVAAGYLDAGSALHSLPAGLRLAACMEACDMFAGFLADEHDAGAVRTVLSTLWCVVPAEVEHAALAARPTLARTGAALAVGRATLPATGPPPLPSTFAPTGQALRLMERAAVAAAGNEPLLLVGETGTGKTTLVQQLASQAGATLAVLNLSQQTDASDLLGGFRPVRPTDAALPLFERFQDLVQRQWPAGNNGAFIDRVARLAAKRHAGRLVKAFKVALAKLGVACPPSRAELAESAAPEPSTPARELRRAWLKFSVDVAHAEATLLAAEGGFSFAFMEGTLVQALRQGSWLLLDEINLAPPEALERMAGLLQDPRGSLVLAERGDAEPVPRHPAFRLFAAMNPATDAGKRDLPAPLRNHFTEVWVAEPSQTEDLRAMVTSYLGQTTPRGVVEGVVSFYRAAKADRGLVDGAGACPVFNLRTLCRALEYVRAATARYGPLRALADGFDMAFGTALEARSAARLRYAIQTHLLGGAGYGATTSGAAGAPPGDCHVCVEGYWLERGPGEAASRERDAQGRVFMETPAVRAHVRNLARALVLRRCPILLQGPTSSGKTSLVGYLAARTGHACVRINNHDSTDLQEYLGRYVSDEHGRLVFAEGALVQAARRGDWVVLDELNLAPSDVLEALNRLLDDNRELFVPELQETIKPHPHFMLFATQNPPGLYAGRKALSRAFRSRFLEMQVDDIPPTELVTILEHRCGISNSDAARIVRVMQALQDGRAAGNVFAGRHGFITPRDLFRWAGRGGHGDELAINGFAVLGERLRNAEERSIVRQSIQTELRVKINLEEAFFTEGEKPLLELQARLRAGEVDGAMPGPETQALQKMLRGLVWTRPMQRMYALLDRCLAHEEPALLIGDTGTGKTTVCQMAAFVRGQRLHIFNCNQHTEASDLLGGFRPNRAPAAEGEAFVPFVWADGPLVQAMLQGDIILIDELNLAEDAVLERLNSVLEPGRTLTLAEKGGSAAEVIVAHPNFRVVATMNPGGDFGKKELSPALSNRFTTIWVPAATTPSELHAILSQRLVPAAQAVTQPLIDFWTFFNQEISASVRQALSMRDLMAWVEFINLTTPGLGAMLAYAHGAELILLDGLGLGVGLPIEVSSQLTATCRTFLLQQLSPEVTASLSQASQQPAMQRRAHPVTNHEQWGTVPFFVDVERAGPEEERAVRFDFDAPTTRRNTFRVLRAMQLPKAILLEGSPGVGKTSLVAALARAVGQTLVRVNLSEQTDMMDLLGADLPVDSGAAGTFAWSDGPLLHAIKTGAWLLLDELNLASQSVLEGLNAVLDHRSEVFIPELDQTFTCPPTFRVFGAQNPLQEGGGRKGLPRSFLNRFARVYVELLGTDDLHFIAGAAHPRIPPSTLQGMISFLARLQAETVARTGFAASGGPWEFNLRDLLRWCELIAADCSGCDAACRAMADGDGHEPQYPRDPCDSAAAHHGHMLFTQRLRTAEDRARVGALLSQTWPGHGGAPAASPAVHLTPQVLRVGRAEVARSRAPRMGGAASQPLLALLPSKGRDLEGLARAVGAGWMGLVVGPAGAGKTALIRTLAELAGRDLTELSLTEGTDTSDLLGGFEQLEPMRRVQNIGAAVKASLASCGRSLLLLPNVEGAVGVLSAVTRCWEASCEALPPGASRDEGEGQEQMGRAASLLLLAVDGLLAQLARHSPSTAALQECMRGLVSHLDLAQQRLGALLAEAEASEHGVAGRFEWVDGPLTRAVTEGGWVLLDNANLCNPTVLDRLNPLLEPGGHLTLNECGTASGKPRVLLTHPDFRLFMAMDPRHGEVSRAMRNRGVELFLPDWTLGEGAARETAELCLVLEQAGIEEQALQSSMCAAHAVATVQAAGHSRRPPGLGALKRWALLARSLVARGWGASEALTASFGQLYGGEDGQSPLAAAHAADSRSTGVTPSHGLVRRAAWPLPRDVAAAAEDATAFSVARRATPAVASLVRLGVELMQPASAGAAPAITPDALASLLSTAPLDAATARASVVLHAAQGATAELAPWVPGHGSAASLWRLALACTHAAAVWAPGGAQIAPSCLLPNLAQVHAAASALGAPGLQQAVMVAAALIRELERYQGTLLRGWHPTEDGEDGMAEVQVSGAPEAALPCAGAPLLTRIIHGAVEARALLMAAILHVRSAEDAVSPLQFSYWRHAHPQERLRSQLKLPIIDWLFPTLEAVGLWEAQVLGGPPETLDTVMVLRVAAVQEWRWSLMRAAHPDTNHVISSEAHIDMASSLLHEELMYLWSQLRLEILKGLGNASSANPNAARLLEVVRAGSTSLGLVAGVEPCLWRSGMHPLLPRDAQLAADQAELLTLCELARFGAQTQELDHSLLPAALVRAGFSFADLAAEDDEAMEEGADNEHEDREAQANSVALLVTLDADMRSALSQALCLLGSVCGDQSLGVPGARRPALDALQTVLPMARQRVQRSIDASVSLVKQLAATSQALMLKGSQLGAQQGGLDGSHSSVAWHLPAGKQGQAMQLELLDLTEFLANMDALHAFGSGGVLRLLLTQGGSSADRDVVVILRRLSGSLLRSGRHSPAACAPLTQLAMLLEDGASTAWTLDVQRWQATLIRSLAAEAWQRWLRGLCAEPATSLPGRLHASELTRLVGKIAAGTSVAIGAVDARKAQLSGAAQALLRHRVPNSRAMAVSERAALRAVCAATLTAHSDTIPEDLREAFGAAIHDLLSHDQPAAGDVVSLLAHAVNGSSHSGLRQLWLVCFMPIVQLLAHGEEFADMLAFGKAWALLGLGRLHLCIPPAACDPAAEVSLKRQHILAILQERVGPEQTARILFEQLPGGGDEGPYLLAAARSKKDLATSAERLEHLCTPRPLPPQYFEIRSEVCRFCSGIGSTGPVRSLIESLGTYDAEAQSQLDVATSLQESCAAWANSLLQRYPSYRDILEPVQTAAGELQYGLSLMVTARQLGGTDSQGVSAQLATLMRYPKPARLHLTPRLVPQLVARGRQTHDPSQEAVGALAARLKLLLFVLEDCSRYLGAVQQSRVPLVNETEWKTVHHVYGALLQVWVDVQNEERRLEEEAALVFKTKAKAVTLSIDEQEDEDAYNQQFPDHRLAFADLELDHDVADAPDEVSGPEQKAAFALVGTLKGHVLERLAAAYAALFASRREVVAAGRSPAAFLSAYQLGLQIAGGDSTFDSSLDRETFTGHITAVAQEFHTLAKPASHEADVETFDIQSPSSEEALLIRAPVAALQRHLLELLAEWPEHVLLVQVLRVSERLKELDVGSPLKTVLTGVELLLARAQQWELTAAKHVSLAKELAPLAALAARWRKFELQGWRSLISRVRLDFSNKARKAWFSLYELLIRTAKGELQAEFDTVIVELQTLFETSPIGEFADRLALLHSFMGHLNVLDQSASGGAPAQTSRAGMYRTILLNVHGYYSQFAEVIAAKISEELKPQEKQLKEYVALQKWEFRGYDDSRVIVEKHQRQLHRLTRRVNDILKAPAGPILTLTLERSGFDDMQARWPGKPGKLEEGGERIEDGSTMPCTAAAGLQQAMTKRSAALVAHFENFISTLAERTAQLRADTARGHISRKRLALKDLFDAISEIGISKSEIAVPAQNRGVFCSFIQAFPEVAGEDGTKISNLVETINEYYYKSILRMKKVNEAMEKSPHADLEPHHALAAQHMTHHIVYMLQQTRESLNACTRASTLIRAAVFTKRPAPNGGLSGSTESLTSQHRSMSVRLLTIKTVLDEACRGLSISLPHQPSAELSGQQRVMRTLLEMGHRVAALQAALSEAALPPLFKTGLVHSRASDLMESMQQSLRSMEREVEEICKTHADGFTADVLQAFQATDSTAAPDGEEAAASLRQHSSDLPVFAEFLAQLQGELLSLQEADIPEAEPTSLERLDVYLDWLGILKTTVEKVSISLREVLKFSAGHPDLQGSEMDALERILGILKSVMASISSVGAATSRLAYFITSLFCGLISEGFCRPDDDDGEAGDENGPAQEGTGMGDGSTKGAKDVSDEIDNEDQLLGTDKDKQDDGDNEDTMDNDAKGVEMADDFSGQMEDIAPLEDEASGSEDENEGEELDRQMGDTGDAGEDVDERAAENQEQNNTVNEKDAGSSPEDARGNTETVAGLEEGNQSGDDNGADDAREKEEVGGGDEGEDAPSEMEDEGVEDSRMVDDDNHTHAEEEAAPFELDHDMDAMSEGSEDETSASQASDAAGDAASSDEEGEPDGDDDEREGAEKRMDDGQTSEKDDDVDNPSQIDQIPAPQKPEQNVKLDQQASKGSGASQAPPEEASDQTEAAVGQADAAEEGKEPPTASALNAEGEDTNAGAAPQGETADGRRNQQKNPYRNLGDALQDWLKNLSMVDDEEADKGDQPAAVEEAAGQADYRYLNQEEEVAAGDEQTMGAAADGQIDQELPDAQEQAAPDEGTEKNGERRLGTTDDAQTMAEAPTSAPAPPSPLRVEEADSYEDAAPTTASVTERDEGEMITAMGNMMQEERVRREVVYNEDAAQRKSSPDTHQPREEGRNQHIWKSFDFANAGLVGDLTERLRLILEPSTAKKLAGDYRSGKRINMKRVISYIASQFRKDKIWMRRSIPDTRKYQVVLAVDNSKSMSEMGCSNDALRSLNLISRSLSRLEVGELGIIKFGGNHGAEVLHPLEKPFSDADGARVVEQLTFDLDNQISDTPMQSLLETLNPMLKTASLRQQGALRSTLKQLVIILADGNINESQGLPALVRETTMKSGVLFVFIILDNPNMSLLDRKSFSFNGGKLDEEKYLKSFPFPYYLLVRDAKLLPQTLASLLTQWFQYQSHA</sequence>
<dbReference type="Pfam" id="PF07728">
    <property type="entry name" value="AAA_5"/>
    <property type="match status" value="8"/>
</dbReference>
<name>A0A1D2AB10_AUXPR</name>
<feature type="compositionally biased region" description="Low complexity" evidence="11">
    <location>
        <begin position="245"/>
        <end position="257"/>
    </location>
</feature>
<dbReference type="GO" id="GO:0000027">
    <property type="term" value="P:ribosomal large subunit assembly"/>
    <property type="evidence" value="ECO:0007669"/>
    <property type="project" value="InterPro"/>
</dbReference>
<feature type="compositionally biased region" description="Basic and acidic residues" evidence="11">
    <location>
        <begin position="4977"/>
        <end position="4988"/>
    </location>
</feature>
<dbReference type="InterPro" id="IPR027417">
    <property type="entry name" value="P-loop_NTPase"/>
</dbReference>
<feature type="compositionally biased region" description="Acidic residues" evidence="11">
    <location>
        <begin position="4700"/>
        <end position="4717"/>
    </location>
</feature>
<dbReference type="InterPro" id="IPR040848">
    <property type="entry name" value="AAA_lid_7"/>
</dbReference>
<evidence type="ECO:0000256" key="3">
    <source>
        <dbReference type="ARBA" id="ARBA00007188"/>
    </source>
</evidence>
<dbReference type="InterPro" id="IPR048617">
    <property type="entry name" value="MDN1_AAA_lid_4"/>
</dbReference>
<dbReference type="SUPFAM" id="SSF53300">
    <property type="entry name" value="vWA-like"/>
    <property type="match status" value="1"/>
</dbReference>
<organism evidence="13">
    <name type="scientific">Auxenochlorella protothecoides</name>
    <name type="common">Green microalga</name>
    <name type="synonym">Chlorella protothecoides</name>
    <dbReference type="NCBI Taxonomy" id="3075"/>
    <lineage>
        <taxon>Eukaryota</taxon>
        <taxon>Viridiplantae</taxon>
        <taxon>Chlorophyta</taxon>
        <taxon>core chlorophytes</taxon>
        <taxon>Trebouxiophyceae</taxon>
        <taxon>Chlorellales</taxon>
        <taxon>Chlorellaceae</taxon>
        <taxon>Auxenochlorella</taxon>
    </lineage>
</organism>
<dbReference type="CDD" id="cd00009">
    <property type="entry name" value="AAA"/>
    <property type="match status" value="3"/>
</dbReference>
<dbReference type="InterPro" id="IPR003593">
    <property type="entry name" value="AAA+_ATPase"/>
</dbReference>
<dbReference type="GO" id="GO:0005654">
    <property type="term" value="C:nucleoplasm"/>
    <property type="evidence" value="ECO:0007669"/>
    <property type="project" value="UniProtKB-SubCell"/>
</dbReference>